<dbReference type="InterPro" id="IPR000210">
    <property type="entry name" value="BTB/POZ_dom"/>
</dbReference>
<reference evidence="4 5" key="1">
    <citation type="submission" date="2016-02" db="EMBL/GenBank/DDBJ databases">
        <title>Genome analysis of coral dinoflagellate symbionts highlights evolutionary adaptations to a symbiotic lifestyle.</title>
        <authorList>
            <person name="Aranda M."/>
            <person name="Li Y."/>
            <person name="Liew Y.J."/>
            <person name="Baumgarten S."/>
            <person name="Simakov O."/>
            <person name="Wilson M."/>
            <person name="Piel J."/>
            <person name="Ashoor H."/>
            <person name="Bougouffa S."/>
            <person name="Bajic V.B."/>
            <person name="Ryu T."/>
            <person name="Ravasi T."/>
            <person name="Bayer T."/>
            <person name="Micklem G."/>
            <person name="Kim H."/>
            <person name="Bhak J."/>
            <person name="Lajeunesse T.C."/>
            <person name="Voolstra C.R."/>
        </authorList>
    </citation>
    <scope>NUCLEOTIDE SEQUENCE [LARGE SCALE GENOMIC DNA]</scope>
    <source>
        <strain evidence="4 5">CCMP2467</strain>
    </source>
</reference>
<dbReference type="PANTHER" id="PTHR24413">
    <property type="entry name" value="SPECKLE-TYPE POZ PROTEIN"/>
    <property type="match status" value="1"/>
</dbReference>
<evidence type="ECO:0000313" key="4">
    <source>
        <dbReference type="EMBL" id="OLP78063.1"/>
    </source>
</evidence>
<dbReference type="CDD" id="cd00121">
    <property type="entry name" value="MATH"/>
    <property type="match status" value="1"/>
</dbReference>
<dbReference type="GO" id="GO:0030163">
    <property type="term" value="P:protein catabolic process"/>
    <property type="evidence" value="ECO:0007669"/>
    <property type="project" value="UniProtKB-ARBA"/>
</dbReference>
<dbReference type="CDD" id="cd14733">
    <property type="entry name" value="BACK"/>
    <property type="match status" value="1"/>
</dbReference>
<dbReference type="InterPro" id="IPR011333">
    <property type="entry name" value="SKP1/BTB/POZ_sf"/>
</dbReference>
<name>A0A1Q9C552_SYMMI</name>
<dbReference type="Gene3D" id="3.30.710.10">
    <property type="entry name" value="Potassium Channel Kv1.1, Chain A"/>
    <property type="match status" value="2"/>
</dbReference>
<evidence type="ECO:0000259" key="3">
    <source>
        <dbReference type="PROSITE" id="PS50097"/>
    </source>
</evidence>
<comment type="caution">
    <text evidence="4">The sequence shown here is derived from an EMBL/GenBank/DDBJ whole genome shotgun (WGS) entry which is preliminary data.</text>
</comment>
<dbReference type="OrthoDB" id="424651at2759"/>
<dbReference type="PROSITE" id="PS50097">
    <property type="entry name" value="BTB"/>
    <property type="match status" value="2"/>
</dbReference>
<gene>
    <name evidence="4" type="primary">BPM2</name>
    <name evidence="4" type="ORF">AK812_SmicGene41804</name>
</gene>
<dbReference type="SUPFAM" id="SSF49599">
    <property type="entry name" value="TRAF domain-like"/>
    <property type="match status" value="1"/>
</dbReference>
<accession>A0A1Q9C552</accession>
<dbReference type="InterPro" id="IPR002083">
    <property type="entry name" value="MATH/TRAF_dom"/>
</dbReference>
<evidence type="ECO:0000313" key="5">
    <source>
        <dbReference type="Proteomes" id="UP000186817"/>
    </source>
</evidence>
<protein>
    <submittedName>
        <fullName evidence="4">BTB/POZ and MATH domain-containing protein 2</fullName>
    </submittedName>
</protein>
<dbReference type="Pfam" id="PF00651">
    <property type="entry name" value="BTB"/>
    <property type="match status" value="2"/>
</dbReference>
<organism evidence="4 5">
    <name type="scientific">Symbiodinium microadriaticum</name>
    <name type="common">Dinoflagellate</name>
    <name type="synonym">Zooxanthella microadriatica</name>
    <dbReference type="NCBI Taxonomy" id="2951"/>
    <lineage>
        <taxon>Eukaryota</taxon>
        <taxon>Sar</taxon>
        <taxon>Alveolata</taxon>
        <taxon>Dinophyceae</taxon>
        <taxon>Suessiales</taxon>
        <taxon>Symbiodiniaceae</taxon>
        <taxon>Symbiodinium</taxon>
    </lineage>
</organism>
<evidence type="ECO:0000256" key="2">
    <source>
        <dbReference type="SAM" id="MobiDB-lite"/>
    </source>
</evidence>
<dbReference type="AlphaFoldDB" id="A0A1Q9C552"/>
<feature type="compositionally biased region" description="Basic and acidic residues" evidence="2">
    <location>
        <begin position="16"/>
        <end position="34"/>
    </location>
</feature>
<feature type="domain" description="BTB" evidence="3">
    <location>
        <begin position="831"/>
        <end position="898"/>
    </location>
</feature>
<keyword evidence="5" id="KW-1185">Reference proteome</keyword>
<evidence type="ECO:0000256" key="1">
    <source>
        <dbReference type="SAM" id="Coils"/>
    </source>
</evidence>
<keyword evidence="1" id="KW-0175">Coiled coil</keyword>
<dbReference type="EMBL" id="LSRX01001668">
    <property type="protein sequence ID" value="OLP78063.1"/>
    <property type="molecule type" value="Genomic_DNA"/>
</dbReference>
<dbReference type="Proteomes" id="UP000186817">
    <property type="component" value="Unassembled WGS sequence"/>
</dbReference>
<dbReference type="SUPFAM" id="SSF54695">
    <property type="entry name" value="POZ domain"/>
    <property type="match status" value="2"/>
</dbReference>
<feature type="domain" description="BTB" evidence="3">
    <location>
        <begin position="299"/>
        <end position="366"/>
    </location>
</feature>
<feature type="region of interest" description="Disordered" evidence="2">
    <location>
        <begin position="1"/>
        <end position="44"/>
    </location>
</feature>
<sequence>MDPQSMSAEELEAEIEATRRRVEAERTRRRELRAETQQAGERRRLRKELQTMREALEAEQAGCEHEEWVRRVFDEDRVYDDGPLRFPLEPYGSRVSRSPVMQASEGTSAKCADRVARGEHVWRIEGFSWLKSMLKQEDDPFFCVTSRPILLGYETFHLAYSPWAGELCEDYHGSLAILLRTTEWVGIRYRIYIKMRNGEFQQWGETCDVVHRGDPWNCAYGPDVHWPGDPPPSPGIFGLSHEELLQSEWVQNDTLTVKLELEVRPDAFAEPQVLSLATEIPESTIVQDTQALFEEGTCSDVRFMVQDEVIHAHSQVLCARSEVFGKQLTAGMQESVSKVITIEDCDAATFKAFLRFLYTDRLPDTRESQQLDPGSSRDTETEGGLPQLPEIQALLAVSHRYQVKRLHLWCEAKISEHINSSQVCGILCQAHLLQAKQLERACLSFIKAHAGQVLTLPAYVELVKKWPEIGVKVSLFSAGVSEAEALAAMDAVEKPQDQKSEQGMCGASPPRQGTKAEHRLYTLDNRCLWLIAALWALGAAGPTRVSDAWTFAGAEVEAEKTRQRELEAETQQAVKRQRLRMELEQVRLKLAGEQEKTARETRLRRALDEDRLQWWMYSGVGTPTLLPKSKRVMRASSGHSTDCAGEVARGELFWRITGFSWLKGMLEQDNEGDVVHSLPFALGDEKFAFHYNPWAGELCEKLHGSLAIVLQTTERITLRYRIYVKARSGEYVQWGETSDEVHHGDDEEWGAYGPDVHSPGHPPTSLGIFGLSHEELLQSEWVQNDTLTVKCELEVRPDRYAKKEIWSLAAEVPAPTILDDTRALLEVGTCSDVRFMVQDEEIEAHSQILCSRSEVFRKQLTAGMQESMSKVITIEDCDAATFRAFLRFLYTDRLPDVQDLLPKDTSSESGNARGGPQLSQIQALLAVSHKYQVKRLQIWCEAKLSEQIDTPHVCALLHQAHLLQAKQLEQACLRFIREGAAQVLTLPAYVELVKKWPRIGVKVSLFSANVSEAEALAAIEAMETPQEQQSEQAAN</sequence>
<feature type="coiled-coil region" evidence="1">
    <location>
        <begin position="556"/>
        <end position="596"/>
    </location>
</feature>
<dbReference type="SMART" id="SM00225">
    <property type="entry name" value="BTB"/>
    <property type="match status" value="2"/>
</dbReference>
<proteinExistence type="predicted"/>